<comment type="caution">
    <text evidence="2">The sequence shown here is derived from an EMBL/GenBank/DDBJ whole genome shotgun (WGS) entry which is preliminary data.</text>
</comment>
<reference evidence="2" key="1">
    <citation type="submission" date="2022-10" db="EMBL/GenBank/DDBJ databases">
        <title>Description of microaerobic benzene degrading bacteria.</title>
        <authorList>
            <person name="Bedics A."/>
            <person name="Tancsics A."/>
            <person name="Banerjee S."/>
        </authorList>
    </citation>
    <scope>NUCLEOTIDE SEQUENCE</scope>
    <source>
        <strain evidence="2">D2M1</strain>
    </source>
</reference>
<gene>
    <name evidence="2" type="ORF">OIN59_24145</name>
</gene>
<dbReference type="Proteomes" id="UP001148932">
    <property type="component" value="Unassembled WGS sequence"/>
</dbReference>
<keyword evidence="1 2" id="KW-0808">Transferase</keyword>
<dbReference type="Pfam" id="PF02515">
    <property type="entry name" value="CoA_transf_3"/>
    <property type="match status" value="1"/>
</dbReference>
<evidence type="ECO:0000256" key="1">
    <source>
        <dbReference type="ARBA" id="ARBA00022679"/>
    </source>
</evidence>
<dbReference type="EMBL" id="JAPCKI010000024">
    <property type="protein sequence ID" value="MDD2180538.1"/>
    <property type="molecule type" value="Genomic_DNA"/>
</dbReference>
<protein>
    <submittedName>
        <fullName evidence="2">CoA transferase</fullName>
    </submittedName>
</protein>
<dbReference type="Gene3D" id="3.30.1540.10">
    <property type="entry name" value="formyl-coa transferase, domain 3"/>
    <property type="match status" value="1"/>
</dbReference>
<dbReference type="GO" id="GO:0016740">
    <property type="term" value="F:transferase activity"/>
    <property type="evidence" value="ECO:0007669"/>
    <property type="project" value="UniProtKB-KW"/>
</dbReference>
<dbReference type="InterPro" id="IPR050483">
    <property type="entry name" value="CoA-transferase_III_domain"/>
</dbReference>
<dbReference type="PANTHER" id="PTHR48207">
    <property type="entry name" value="SUCCINATE--HYDROXYMETHYLGLUTARATE COA-TRANSFERASE"/>
    <property type="match status" value="1"/>
</dbReference>
<evidence type="ECO:0000313" key="3">
    <source>
        <dbReference type="Proteomes" id="UP001148932"/>
    </source>
</evidence>
<dbReference type="InterPro" id="IPR003673">
    <property type="entry name" value="CoA-Trfase_fam_III"/>
</dbReference>
<dbReference type="PANTHER" id="PTHR48207:SF3">
    <property type="entry name" value="SUCCINATE--HYDROXYMETHYLGLUTARATE COA-TRANSFERASE"/>
    <property type="match status" value="1"/>
</dbReference>
<sequence length="413" mass="43945">MKQATSNTAQPPGQLEGVRVVDLSRILSGPFCTMHLADLGAEVIKVEPPEGDPIRQQGHSIEGLSWYFAAFNRNKRSVRLNLRSAEGMKALRKLIATADVVVDNFRPGVMDKMGLGWDALQALKPGIIYTSISGFGQTGPYVHRPAFDFIAQGMSGFMALNGTRESGPLRTGIPISDLVAGTYAALGTVAALMRRDRTGRGERVSAALVDGLLSYGAFSSAHYFATGEVPEAVGNDHSLVAPYGLFTAADGEITIAPSNEGVYNKLMKALELEHLKDDVHFQTNAARVKNRTHVNAVINEVVRTKTVSHWIDVLNAAGVPTGMVQDLAGAYADPQVLSQDMLMEVEHPGHGKVKMTGFALKFSEAPCQVRLPAPDLGSDNASVLRELGYGDAQIAALAADAERAGHGASGEAA</sequence>
<dbReference type="SUPFAM" id="SSF89796">
    <property type="entry name" value="CoA-transferase family III (CaiB/BaiF)"/>
    <property type="match status" value="1"/>
</dbReference>
<name>A0ABT5S3K0_9BURK</name>
<organism evidence="2 3">
    <name type="scientific">Acidovorax benzenivorans</name>
    <dbReference type="NCBI Taxonomy" id="2987520"/>
    <lineage>
        <taxon>Bacteria</taxon>
        <taxon>Pseudomonadati</taxon>
        <taxon>Pseudomonadota</taxon>
        <taxon>Betaproteobacteria</taxon>
        <taxon>Burkholderiales</taxon>
        <taxon>Comamonadaceae</taxon>
        <taxon>Acidovorax</taxon>
    </lineage>
</organism>
<dbReference type="InterPro" id="IPR023606">
    <property type="entry name" value="CoA-Trfase_III_dom_1_sf"/>
</dbReference>
<accession>A0ABT5S3K0</accession>
<keyword evidence="3" id="KW-1185">Reference proteome</keyword>
<dbReference type="Gene3D" id="3.40.50.10540">
    <property type="entry name" value="Crotonobetainyl-coa:carnitine coa-transferase, domain 1"/>
    <property type="match status" value="1"/>
</dbReference>
<proteinExistence type="predicted"/>
<dbReference type="RefSeq" id="WP_274114590.1">
    <property type="nucleotide sequence ID" value="NZ_JAPCKI010000024.1"/>
</dbReference>
<dbReference type="InterPro" id="IPR044855">
    <property type="entry name" value="CoA-Trfase_III_dom3_sf"/>
</dbReference>
<evidence type="ECO:0000313" key="2">
    <source>
        <dbReference type="EMBL" id="MDD2180538.1"/>
    </source>
</evidence>